<dbReference type="Proteomes" id="UP000465778">
    <property type="component" value="Unassembled WGS sequence"/>
</dbReference>
<evidence type="ECO:0000259" key="1">
    <source>
        <dbReference type="PROSITE" id="PS50887"/>
    </source>
</evidence>
<gene>
    <name evidence="2" type="ORF">KIS1582_4395</name>
</gene>
<proteinExistence type="predicted"/>
<dbReference type="InterPro" id="IPR043128">
    <property type="entry name" value="Rev_trsase/Diguanyl_cyclase"/>
</dbReference>
<dbReference type="InterPro" id="IPR000160">
    <property type="entry name" value="GGDEF_dom"/>
</dbReference>
<dbReference type="EMBL" id="VDEM01000080">
    <property type="protein sequence ID" value="KAF0821817.1"/>
    <property type="molecule type" value="Genomic_DNA"/>
</dbReference>
<dbReference type="Pfam" id="PF00990">
    <property type="entry name" value="GGDEF"/>
    <property type="match status" value="1"/>
</dbReference>
<dbReference type="InterPro" id="IPR029787">
    <property type="entry name" value="Nucleotide_cyclase"/>
</dbReference>
<dbReference type="SUPFAM" id="SSF55073">
    <property type="entry name" value="Nucleotide cyclase"/>
    <property type="match status" value="1"/>
</dbReference>
<evidence type="ECO:0000313" key="3">
    <source>
        <dbReference type="Proteomes" id="UP000465778"/>
    </source>
</evidence>
<dbReference type="AlphaFoldDB" id="A0A800MSX7"/>
<feature type="domain" description="GGDEF" evidence="1">
    <location>
        <begin position="9"/>
        <end position="45"/>
    </location>
</feature>
<dbReference type="RefSeq" id="WP_413226661.1">
    <property type="nucleotide sequence ID" value="NZ_JBALOT010000023.1"/>
</dbReference>
<accession>A0A800MSX7</accession>
<organism evidence="2 3">
    <name type="scientific">Cytobacillus firmus</name>
    <name type="common">Bacillus firmus</name>
    <dbReference type="NCBI Taxonomy" id="1399"/>
    <lineage>
        <taxon>Bacteria</taxon>
        <taxon>Bacillati</taxon>
        <taxon>Bacillota</taxon>
        <taxon>Bacilli</taxon>
        <taxon>Bacillales</taxon>
        <taxon>Bacillaceae</taxon>
        <taxon>Cytobacillus</taxon>
    </lineage>
</organism>
<name>A0A800MSX7_CYTFI</name>
<dbReference type="Gene3D" id="3.30.70.270">
    <property type="match status" value="1"/>
</dbReference>
<evidence type="ECO:0000313" key="2">
    <source>
        <dbReference type="EMBL" id="KAF0821817.1"/>
    </source>
</evidence>
<comment type="caution">
    <text evidence="2">The sequence shown here is derived from an EMBL/GenBank/DDBJ whole genome shotgun (WGS) entry which is preliminary data.</text>
</comment>
<sequence length="45" mass="5107">MNELSRNHRTFSLAILDLDYFKNINDTYGHPANHNSDECPAARSG</sequence>
<protein>
    <recommendedName>
        <fullName evidence="1">GGDEF domain-containing protein</fullName>
    </recommendedName>
</protein>
<reference evidence="2 3" key="1">
    <citation type="journal article" date="2020" name="G3 (Bethesda)">
        <title>Whole Genome Sequencing and Comparative Genomics of Two Nematicidal Bacillus Strains Reveals a Wide Range of Possible Virulence Factors.</title>
        <authorList>
            <person name="Susic N."/>
            <person name="Janezic S."/>
            <person name="Rupnik M."/>
            <person name="Geric Stare B."/>
        </authorList>
    </citation>
    <scope>NUCLEOTIDE SEQUENCE [LARGE SCALE GENOMIC DNA]</scope>
    <source>
        <strain evidence="2 3">I-1582</strain>
    </source>
</reference>
<dbReference type="PROSITE" id="PS50887">
    <property type="entry name" value="GGDEF"/>
    <property type="match status" value="1"/>
</dbReference>